<dbReference type="InterPro" id="IPR026030">
    <property type="entry name" value="Pur-cyt_permease_Fcy2/21/22"/>
</dbReference>
<evidence type="ECO:0000256" key="5">
    <source>
        <dbReference type="ARBA" id="ARBA00022989"/>
    </source>
</evidence>
<keyword evidence="4 8" id="KW-0812">Transmembrane</keyword>
<reference evidence="9 10" key="1">
    <citation type="submission" date="2012-01" db="EMBL/GenBank/DDBJ databases">
        <title>The Genome Sequence of Scardovia inopinata F0304.</title>
        <authorList>
            <consortium name="The Broad Institute Genome Sequencing Platform"/>
            <person name="Ward D."/>
            <person name="Earl A."/>
            <person name="Feldgarden M."/>
            <person name="Gevers D."/>
            <person name="Young S."/>
            <person name="Zeng Q."/>
            <person name="Koehrsen M."/>
            <person name="Alvarado L."/>
            <person name="Berlin A.M."/>
            <person name="Borenstein D."/>
            <person name="Chapman S.B."/>
            <person name="Chen Z."/>
            <person name="Engels R."/>
            <person name="Freedman E."/>
            <person name="Gellesch M."/>
            <person name="Goldberg J."/>
            <person name="Griggs A."/>
            <person name="Gujja S."/>
            <person name="Heilman E.R."/>
            <person name="Heiman D.I."/>
            <person name="Hepburn T.A."/>
            <person name="Howarth C."/>
            <person name="Jen D."/>
            <person name="Larson L."/>
            <person name="Mehta T."/>
            <person name="Park D."/>
            <person name="Pearson M."/>
            <person name="Richards J."/>
            <person name="Roberts A."/>
            <person name="Saif S."/>
            <person name="Shea T.D."/>
            <person name="Shenoy N."/>
            <person name="Sisk P."/>
            <person name="Stolte C."/>
            <person name="Sykes S.N."/>
            <person name="Walk T."/>
            <person name="White J."/>
            <person name="Yandava C."/>
            <person name="Izard J."/>
            <person name="Baranova O.V."/>
            <person name="Blanton J.M."/>
            <person name="Tanner A.C."/>
            <person name="Dewhirst F."/>
            <person name="Haas B."/>
            <person name="Nusbaum C."/>
            <person name="Birren B."/>
        </authorList>
    </citation>
    <scope>NUCLEOTIDE SEQUENCE [LARGE SCALE GENOMIC DNA]</scope>
    <source>
        <strain evidence="9 10">F0304</strain>
    </source>
</reference>
<dbReference type="RefSeq" id="WP_040590388.1">
    <property type="nucleotide sequence ID" value="NZ_GG770225.1"/>
</dbReference>
<organism evidence="9 10">
    <name type="scientific">Scardovia inopinata F0304</name>
    <dbReference type="NCBI Taxonomy" id="641146"/>
    <lineage>
        <taxon>Bacteria</taxon>
        <taxon>Bacillati</taxon>
        <taxon>Actinomycetota</taxon>
        <taxon>Actinomycetes</taxon>
        <taxon>Bifidobacteriales</taxon>
        <taxon>Bifidobacteriaceae</taxon>
        <taxon>Scardovia</taxon>
    </lineage>
</organism>
<evidence type="ECO:0000256" key="6">
    <source>
        <dbReference type="ARBA" id="ARBA00023136"/>
    </source>
</evidence>
<feature type="transmembrane region" description="Helical" evidence="8">
    <location>
        <begin position="334"/>
        <end position="353"/>
    </location>
</feature>
<proteinExistence type="inferred from homology"/>
<dbReference type="GO" id="GO:0022857">
    <property type="term" value="F:transmembrane transporter activity"/>
    <property type="evidence" value="ECO:0007669"/>
    <property type="project" value="InterPro"/>
</dbReference>
<keyword evidence="5 8" id="KW-1133">Transmembrane helix</keyword>
<feature type="transmembrane region" description="Helical" evidence="8">
    <location>
        <begin position="453"/>
        <end position="473"/>
    </location>
</feature>
<evidence type="ECO:0000256" key="4">
    <source>
        <dbReference type="ARBA" id="ARBA00022692"/>
    </source>
</evidence>
<dbReference type="AlphaFoldDB" id="W5IHR9"/>
<keyword evidence="10" id="KW-1185">Reference proteome</keyword>
<evidence type="ECO:0000256" key="1">
    <source>
        <dbReference type="ARBA" id="ARBA00004141"/>
    </source>
</evidence>
<feature type="transmembrane region" description="Helical" evidence="8">
    <location>
        <begin position="359"/>
        <end position="381"/>
    </location>
</feature>
<gene>
    <name evidence="9" type="ORF">HMPREF9020_00188</name>
</gene>
<evidence type="ECO:0008006" key="11">
    <source>
        <dbReference type="Google" id="ProtNLM"/>
    </source>
</evidence>
<evidence type="ECO:0000313" key="10">
    <source>
        <dbReference type="Proteomes" id="UP000005777"/>
    </source>
</evidence>
<dbReference type="Pfam" id="PF02133">
    <property type="entry name" value="Transp_cyt_pur"/>
    <property type="match status" value="1"/>
</dbReference>
<evidence type="ECO:0000256" key="3">
    <source>
        <dbReference type="ARBA" id="ARBA00022448"/>
    </source>
</evidence>
<comment type="similarity">
    <text evidence="2 7">Belongs to the purine-cytosine permease (2.A.39) family.</text>
</comment>
<dbReference type="PANTHER" id="PTHR31806">
    <property type="entry name" value="PURINE-CYTOSINE PERMEASE FCY2-RELATED"/>
    <property type="match status" value="1"/>
</dbReference>
<feature type="transmembrane region" description="Helical" evidence="8">
    <location>
        <begin position="62"/>
        <end position="82"/>
    </location>
</feature>
<dbReference type="EMBL" id="ADCX01000002">
    <property type="protein sequence ID" value="EFG26566.2"/>
    <property type="molecule type" value="Genomic_DNA"/>
</dbReference>
<keyword evidence="3 7" id="KW-0813">Transport</keyword>
<accession>W5IHR9</accession>
<evidence type="ECO:0000313" key="9">
    <source>
        <dbReference type="EMBL" id="EFG26566.2"/>
    </source>
</evidence>
<dbReference type="PIRSF" id="PIRSF002744">
    <property type="entry name" value="Pur-cyt_permease"/>
    <property type="match status" value="1"/>
</dbReference>
<dbReference type="PANTHER" id="PTHR31806:SF1">
    <property type="entry name" value="PURINE-CYTOSINE PERMEASE FCY2-RELATED"/>
    <property type="match status" value="1"/>
</dbReference>
<dbReference type="GO" id="GO:0005886">
    <property type="term" value="C:plasma membrane"/>
    <property type="evidence" value="ECO:0007669"/>
    <property type="project" value="TreeGrafter"/>
</dbReference>
<dbReference type="Proteomes" id="UP000005777">
    <property type="component" value="Unassembled WGS sequence"/>
</dbReference>
<comment type="subcellular location">
    <subcellularLocation>
        <location evidence="1">Membrane</location>
        <topology evidence="1">Multi-pass membrane protein</topology>
    </subcellularLocation>
</comment>
<feature type="transmembrane region" description="Helical" evidence="8">
    <location>
        <begin position="293"/>
        <end position="313"/>
    </location>
</feature>
<evidence type="ECO:0000256" key="2">
    <source>
        <dbReference type="ARBA" id="ARBA00008974"/>
    </source>
</evidence>
<protein>
    <recommendedName>
        <fullName evidence="11">NCS1 nucleoside transporter</fullName>
    </recommendedName>
</protein>
<comment type="caution">
    <text evidence="9">The sequence shown here is derived from an EMBL/GenBank/DDBJ whole genome shotgun (WGS) entry which is preliminary data.</text>
</comment>
<feature type="transmembrane region" description="Helical" evidence="8">
    <location>
        <begin position="412"/>
        <end position="433"/>
    </location>
</feature>
<dbReference type="HOGENOM" id="CLU_026016_3_2_11"/>
<sequence>MPTKSGGILSRVEQRGIEPVPRDQRNGNPAQLFWVWFAANISILGIPLGATLVALGLNVWQALLAAILGSFGSFALVGLISVAGKHGGAPSLTLSRAIFGVRGNIGPTLVALLSRLGWETVNTMTGAFALLSLSAIIFGTPAEAKKIPVLTFFCIVIFVALTVIVSVAGHAFILTVQKWATYIFGALTLIVAIYLSTTVNWASFISNKPGSLSAFLIAIGTIAAGTGIGWVNSGADMARYQKTSVSSHSLILVAATGAGIPLTIIIGLGIILTAGNSSIATASDPVAAVRMALPAWVSIPYLIAAFAGLLMSNNLSVYSAGLTTITLGFRIPRVYAVILDVVVTTSGALYFTLGSSGFYGPFVTFISLLAVPLSAWTGIFLTDMIRRKQYDPDGLLDLTPTSSYWYWHGINLPAFISWLAAIIVGFLFVTAQVSKNEIWFSGPLASTTIGKNGLAWIVSLLLSGILYAALGGLKQTSQTIKD</sequence>
<name>W5IHR9_SCAIO</name>
<feature type="transmembrane region" description="Helical" evidence="8">
    <location>
        <begin position="94"/>
        <end position="113"/>
    </location>
</feature>
<evidence type="ECO:0000256" key="7">
    <source>
        <dbReference type="PIRNR" id="PIRNR002744"/>
    </source>
</evidence>
<dbReference type="Gene3D" id="1.10.4160.10">
    <property type="entry name" value="Hydantoin permease"/>
    <property type="match status" value="1"/>
</dbReference>
<feature type="transmembrane region" description="Helical" evidence="8">
    <location>
        <begin position="181"/>
        <end position="204"/>
    </location>
</feature>
<evidence type="ECO:0000256" key="8">
    <source>
        <dbReference type="SAM" id="Phobius"/>
    </source>
</evidence>
<keyword evidence="6 7" id="KW-0472">Membrane</keyword>
<feature type="transmembrane region" description="Helical" evidence="8">
    <location>
        <begin position="251"/>
        <end position="273"/>
    </location>
</feature>
<feature type="transmembrane region" description="Helical" evidence="8">
    <location>
        <begin position="150"/>
        <end position="174"/>
    </location>
</feature>
<feature type="transmembrane region" description="Helical" evidence="8">
    <location>
        <begin position="33"/>
        <end position="55"/>
    </location>
</feature>
<feature type="transmembrane region" description="Helical" evidence="8">
    <location>
        <begin position="210"/>
        <end position="231"/>
    </location>
</feature>
<feature type="transmembrane region" description="Helical" evidence="8">
    <location>
        <begin position="120"/>
        <end position="138"/>
    </location>
</feature>
<dbReference type="InterPro" id="IPR001248">
    <property type="entry name" value="Pur-cyt_permease"/>
</dbReference>
<dbReference type="eggNOG" id="COG1457">
    <property type="taxonomic scope" value="Bacteria"/>
</dbReference>